<dbReference type="EMBL" id="JBIMZQ010000046">
    <property type="protein sequence ID" value="KAL3659482.1"/>
    <property type="molecule type" value="Genomic_DNA"/>
</dbReference>
<sequence>MFLLKKKWSSLPMWEKTPALTVVVVCFCLSCYVTYTSGKNLFSPSDDDTSFPFCAPEFENTVYSNLCQYRTPDIYIQTLSE</sequence>
<evidence type="ECO:0000313" key="1">
    <source>
        <dbReference type="EMBL" id="KAL3659482.1"/>
    </source>
</evidence>
<protein>
    <submittedName>
        <fullName evidence="1">Uncharacterized protein</fullName>
    </submittedName>
</protein>
<dbReference type="AlphaFoldDB" id="A0ABD3F0I3"/>
<reference evidence="1 2" key="1">
    <citation type="submission" date="2024-09" db="EMBL/GenBank/DDBJ databases">
        <title>Genome sequencing and assembly of Phytophthora oleae, isolate VK10A, causative agent of rot of olive drupes.</title>
        <authorList>
            <person name="Conti Taguali S."/>
            <person name="Riolo M."/>
            <person name="La Spada F."/>
            <person name="Cacciola S.O."/>
            <person name="Dionisio G."/>
        </authorList>
    </citation>
    <scope>NUCLEOTIDE SEQUENCE [LARGE SCALE GENOMIC DNA]</scope>
    <source>
        <strain evidence="1 2">VK10A</strain>
    </source>
</reference>
<evidence type="ECO:0000313" key="2">
    <source>
        <dbReference type="Proteomes" id="UP001632037"/>
    </source>
</evidence>
<proteinExistence type="predicted"/>
<name>A0ABD3F0I3_9STRA</name>
<gene>
    <name evidence="1" type="ORF">V7S43_015473</name>
</gene>
<dbReference type="Proteomes" id="UP001632037">
    <property type="component" value="Unassembled WGS sequence"/>
</dbReference>
<accession>A0ABD3F0I3</accession>
<organism evidence="1 2">
    <name type="scientific">Phytophthora oleae</name>
    <dbReference type="NCBI Taxonomy" id="2107226"/>
    <lineage>
        <taxon>Eukaryota</taxon>
        <taxon>Sar</taxon>
        <taxon>Stramenopiles</taxon>
        <taxon>Oomycota</taxon>
        <taxon>Peronosporomycetes</taxon>
        <taxon>Peronosporales</taxon>
        <taxon>Peronosporaceae</taxon>
        <taxon>Phytophthora</taxon>
    </lineage>
</organism>
<keyword evidence="2" id="KW-1185">Reference proteome</keyword>
<comment type="caution">
    <text evidence="1">The sequence shown here is derived from an EMBL/GenBank/DDBJ whole genome shotgun (WGS) entry which is preliminary data.</text>
</comment>